<dbReference type="KEGG" id="obr:102711275"/>
<keyword evidence="4 5" id="KW-0472">Membrane</keyword>
<sequence length="198" mass="22370">MPSYLSRRERPEVRCINFLCAVLLTLVLVAGIIMFVLWLSLRPHRPKFFLDDFAIPNLNRQSGAVNLPVSFTVGEHNPNQKVGIHYDEIFGTVYYNDLVVASGTVYRPFYEPPKGDTPLRGQLTATGPTPGDPAWQRFAADAAAGSVALRLLLNSTVRFQVKVWDTKEHHMKVDCEFRLRGDGTLQQEGKNKQCTLYF</sequence>
<accession>J3MLJ9</accession>
<dbReference type="GO" id="GO:0005886">
    <property type="term" value="C:plasma membrane"/>
    <property type="evidence" value="ECO:0007669"/>
    <property type="project" value="TreeGrafter"/>
</dbReference>
<comment type="subcellular location">
    <subcellularLocation>
        <location evidence="1">Membrane</location>
        <topology evidence="1">Single-pass membrane protein</topology>
    </subcellularLocation>
</comment>
<protein>
    <recommendedName>
        <fullName evidence="6">Late embryogenesis abundant protein LEA-2 subgroup domain-containing protein</fullName>
    </recommendedName>
</protein>
<keyword evidence="3 5" id="KW-1133">Transmembrane helix</keyword>
<dbReference type="GO" id="GO:0009506">
    <property type="term" value="C:plasmodesma"/>
    <property type="evidence" value="ECO:0007669"/>
    <property type="project" value="TreeGrafter"/>
</dbReference>
<evidence type="ECO:0000259" key="6">
    <source>
        <dbReference type="Pfam" id="PF03168"/>
    </source>
</evidence>
<evidence type="ECO:0000313" key="8">
    <source>
        <dbReference type="Proteomes" id="UP000006038"/>
    </source>
</evidence>
<dbReference type="PANTHER" id="PTHR31415:SF124">
    <property type="entry name" value="OS07G0531500 PROTEIN"/>
    <property type="match status" value="1"/>
</dbReference>
<feature type="domain" description="Late embryogenesis abundant protein LEA-2 subgroup" evidence="6">
    <location>
        <begin position="76"/>
        <end position="175"/>
    </location>
</feature>
<feature type="transmembrane region" description="Helical" evidence="5">
    <location>
        <begin position="16"/>
        <end position="39"/>
    </location>
</feature>
<keyword evidence="2 5" id="KW-0812">Transmembrane</keyword>
<dbReference type="PANTHER" id="PTHR31415">
    <property type="entry name" value="OS05G0367900 PROTEIN"/>
    <property type="match status" value="1"/>
</dbReference>
<evidence type="ECO:0000256" key="5">
    <source>
        <dbReference type="SAM" id="Phobius"/>
    </source>
</evidence>
<evidence type="ECO:0000256" key="4">
    <source>
        <dbReference type="ARBA" id="ARBA00023136"/>
    </source>
</evidence>
<evidence type="ECO:0000313" key="7">
    <source>
        <dbReference type="EnsemblPlants" id="OB07G22810.1"/>
    </source>
</evidence>
<dbReference type="GO" id="GO:0098542">
    <property type="term" value="P:defense response to other organism"/>
    <property type="evidence" value="ECO:0007669"/>
    <property type="project" value="InterPro"/>
</dbReference>
<dbReference type="OrthoDB" id="779224at2759"/>
<evidence type="ECO:0000256" key="2">
    <source>
        <dbReference type="ARBA" id="ARBA00022692"/>
    </source>
</evidence>
<name>J3MLJ9_ORYBR</name>
<dbReference type="InterPro" id="IPR044839">
    <property type="entry name" value="NDR1-like"/>
</dbReference>
<reference evidence="7" key="2">
    <citation type="submission" date="2013-04" db="UniProtKB">
        <authorList>
            <consortium name="EnsemblPlants"/>
        </authorList>
    </citation>
    <scope>IDENTIFICATION</scope>
</reference>
<proteinExistence type="predicted"/>
<dbReference type="STRING" id="4533.J3MLJ9"/>
<keyword evidence="8" id="KW-1185">Reference proteome</keyword>
<gene>
    <name evidence="7" type="primary">LOC102711275</name>
</gene>
<dbReference type="HOGENOM" id="CLU_051752_6_0_1"/>
<dbReference type="InterPro" id="IPR004864">
    <property type="entry name" value="LEA_2"/>
</dbReference>
<evidence type="ECO:0000256" key="1">
    <source>
        <dbReference type="ARBA" id="ARBA00004167"/>
    </source>
</evidence>
<dbReference type="EnsemblPlants" id="OB07G22810.1">
    <property type="protein sequence ID" value="OB07G22810.1"/>
    <property type="gene ID" value="OB07G22810"/>
</dbReference>
<dbReference type="AlphaFoldDB" id="J3MLJ9"/>
<reference evidence="7" key="1">
    <citation type="journal article" date="2013" name="Nat. Commun.">
        <title>Whole-genome sequencing of Oryza brachyantha reveals mechanisms underlying Oryza genome evolution.</title>
        <authorList>
            <person name="Chen J."/>
            <person name="Huang Q."/>
            <person name="Gao D."/>
            <person name="Wang J."/>
            <person name="Lang Y."/>
            <person name="Liu T."/>
            <person name="Li B."/>
            <person name="Bai Z."/>
            <person name="Luis Goicoechea J."/>
            <person name="Liang C."/>
            <person name="Chen C."/>
            <person name="Zhang W."/>
            <person name="Sun S."/>
            <person name="Liao Y."/>
            <person name="Zhang X."/>
            <person name="Yang L."/>
            <person name="Song C."/>
            <person name="Wang M."/>
            <person name="Shi J."/>
            <person name="Liu G."/>
            <person name="Liu J."/>
            <person name="Zhou H."/>
            <person name="Zhou W."/>
            <person name="Yu Q."/>
            <person name="An N."/>
            <person name="Chen Y."/>
            <person name="Cai Q."/>
            <person name="Wang B."/>
            <person name="Liu B."/>
            <person name="Min J."/>
            <person name="Huang Y."/>
            <person name="Wu H."/>
            <person name="Li Z."/>
            <person name="Zhang Y."/>
            <person name="Yin Y."/>
            <person name="Song W."/>
            <person name="Jiang J."/>
            <person name="Jackson S.A."/>
            <person name="Wing R.A."/>
            <person name="Wang J."/>
            <person name="Chen M."/>
        </authorList>
    </citation>
    <scope>NUCLEOTIDE SEQUENCE [LARGE SCALE GENOMIC DNA]</scope>
    <source>
        <strain evidence="7">cv. IRGC 101232</strain>
    </source>
</reference>
<dbReference type="Pfam" id="PF03168">
    <property type="entry name" value="LEA_2"/>
    <property type="match status" value="1"/>
</dbReference>
<evidence type="ECO:0000256" key="3">
    <source>
        <dbReference type="ARBA" id="ARBA00022989"/>
    </source>
</evidence>
<organism evidence="7">
    <name type="scientific">Oryza brachyantha</name>
    <name type="common">malo sina</name>
    <dbReference type="NCBI Taxonomy" id="4533"/>
    <lineage>
        <taxon>Eukaryota</taxon>
        <taxon>Viridiplantae</taxon>
        <taxon>Streptophyta</taxon>
        <taxon>Embryophyta</taxon>
        <taxon>Tracheophyta</taxon>
        <taxon>Spermatophyta</taxon>
        <taxon>Magnoliopsida</taxon>
        <taxon>Liliopsida</taxon>
        <taxon>Poales</taxon>
        <taxon>Poaceae</taxon>
        <taxon>BOP clade</taxon>
        <taxon>Oryzoideae</taxon>
        <taxon>Oryzeae</taxon>
        <taxon>Oryzinae</taxon>
        <taxon>Oryza</taxon>
    </lineage>
</organism>
<dbReference type="Gramene" id="OB07G22810.1">
    <property type="protein sequence ID" value="OB07G22810.1"/>
    <property type="gene ID" value="OB07G22810"/>
</dbReference>
<dbReference type="Proteomes" id="UP000006038">
    <property type="component" value="Chromosome 7"/>
</dbReference>
<dbReference type="RefSeq" id="XP_006657787.1">
    <property type="nucleotide sequence ID" value="XM_006657724.3"/>
</dbReference>
<dbReference type="OMA" id="TVNSQRW"/>
<dbReference type="eggNOG" id="ENOG502QZ39">
    <property type="taxonomic scope" value="Eukaryota"/>
</dbReference>
<dbReference type="GeneID" id="102711275"/>
<dbReference type="SUPFAM" id="SSF117070">
    <property type="entry name" value="LEA14-like"/>
    <property type="match status" value="1"/>
</dbReference>